<comment type="caution">
    <text evidence="3">The sequence shown here is derived from an EMBL/GenBank/DDBJ whole genome shotgun (WGS) entry which is preliminary data.</text>
</comment>
<dbReference type="InterPro" id="IPR050982">
    <property type="entry name" value="Auxin_biosynth/cation_transpt"/>
</dbReference>
<evidence type="ECO:0000313" key="4">
    <source>
        <dbReference type="Proteomes" id="UP000282957"/>
    </source>
</evidence>
<dbReference type="SUPFAM" id="SSF54427">
    <property type="entry name" value="NTF2-like"/>
    <property type="match status" value="1"/>
</dbReference>
<dbReference type="EMBL" id="SACL01000005">
    <property type="protein sequence ID" value="RVT95687.1"/>
    <property type="molecule type" value="Genomic_DNA"/>
</dbReference>
<dbReference type="Gene3D" id="3.10.450.50">
    <property type="match status" value="1"/>
</dbReference>
<dbReference type="PANTHER" id="PTHR43539">
    <property type="entry name" value="FLAVIN-BINDING MONOOXYGENASE-LIKE PROTEIN (AFU_ORTHOLOGUE AFUA_4G09220)"/>
    <property type="match status" value="1"/>
</dbReference>
<gene>
    <name evidence="3" type="ORF">EOD42_15950</name>
</gene>
<dbReference type="GO" id="GO:0050660">
    <property type="term" value="F:flavin adenine dinucleotide binding"/>
    <property type="evidence" value="ECO:0007669"/>
    <property type="project" value="TreeGrafter"/>
</dbReference>
<dbReference type="Proteomes" id="UP000282957">
    <property type="component" value="Unassembled WGS sequence"/>
</dbReference>
<evidence type="ECO:0000256" key="1">
    <source>
        <dbReference type="ARBA" id="ARBA00023002"/>
    </source>
</evidence>
<dbReference type="InterPro" id="IPR032710">
    <property type="entry name" value="NTF2-like_dom_sf"/>
</dbReference>
<dbReference type="RefSeq" id="WP_127788547.1">
    <property type="nucleotide sequence ID" value="NZ_SACL01000005.1"/>
</dbReference>
<protein>
    <submittedName>
        <fullName evidence="3">NAD(P)/FAD-dependent oxidoreductase</fullName>
    </submittedName>
</protein>
<dbReference type="Pfam" id="PF13738">
    <property type="entry name" value="Pyr_redox_3"/>
    <property type="match status" value="1"/>
</dbReference>
<organism evidence="3 4">
    <name type="scientific">Rhodovarius crocodyli</name>
    <dbReference type="NCBI Taxonomy" id="1979269"/>
    <lineage>
        <taxon>Bacteria</taxon>
        <taxon>Pseudomonadati</taxon>
        <taxon>Pseudomonadota</taxon>
        <taxon>Alphaproteobacteria</taxon>
        <taxon>Acetobacterales</taxon>
        <taxon>Roseomonadaceae</taxon>
        <taxon>Rhodovarius</taxon>
    </lineage>
</organism>
<dbReference type="InterPro" id="IPR036188">
    <property type="entry name" value="FAD/NAD-bd_sf"/>
</dbReference>
<dbReference type="OrthoDB" id="9808049at2"/>
<dbReference type="AlphaFoldDB" id="A0A437MDF4"/>
<name>A0A437MDF4_9PROT</name>
<evidence type="ECO:0000313" key="3">
    <source>
        <dbReference type="EMBL" id="RVT95687.1"/>
    </source>
</evidence>
<keyword evidence="1" id="KW-0560">Oxidoreductase</keyword>
<evidence type="ECO:0000256" key="2">
    <source>
        <dbReference type="SAM" id="MobiDB-lite"/>
    </source>
</evidence>
<dbReference type="PRINTS" id="PR00411">
    <property type="entry name" value="PNDRDTASEI"/>
</dbReference>
<sequence>MPQHAEEQASRWLATLSARLAAHDAEGAAALFRPDGFWRDMLAFTWTIETAEGAPAIAAMLRDRLAATGAVTLTLEPGSARTDAGVTEAWFRFETALTRGRGHLRLTDGLGWTILTAAQELKGHEEATGRHRPRGVEHGAHPGRQSWLDLKQAREAALGDTEQPYCLIIGGSQGGLALAARLNRLGVSNLVIDRLPRPGDTWRSRYRSLCLHDPIWACHMPYLPFPENFPVFLPKDQMGDWLESYASIMEIGFWGSTEARSARHDGEGWTVEVLREGKPVTLRPTQLVLATGMAGAPSMPELPGSAGFRGRQMHSSAYRSGAEFAGQRCVVLGSNNSAHDIAADLWEHGAQVTMLQRSSTTVVKIESLMQFGVGKLFSQAAVDSGITTEQADFMMASRPFRLSAAIQKGIYDQIRAHDADFYAGLEKAGFLLDFGEDETGHSMKYFRRGSGYYIDVGACGLVASGDIGLRSGVSVKRLLPDGVELSTGEVLEADLLVHATGFDPMETWIAKLISPEVAEKVGHVWGLGSGTAKDPGPWAGELRNMWKPTAQQGLWLMGGNLAQARFYSRILAMQIKARQEGLVAG</sequence>
<keyword evidence="4" id="KW-1185">Reference proteome</keyword>
<accession>A0A437MDF4</accession>
<feature type="compositionally biased region" description="Basic and acidic residues" evidence="2">
    <location>
        <begin position="124"/>
        <end position="140"/>
    </location>
</feature>
<dbReference type="Gene3D" id="3.50.50.60">
    <property type="entry name" value="FAD/NAD(P)-binding domain"/>
    <property type="match status" value="1"/>
</dbReference>
<dbReference type="SUPFAM" id="SSF51905">
    <property type="entry name" value="FAD/NAD(P)-binding domain"/>
    <property type="match status" value="2"/>
</dbReference>
<reference evidence="3 4" key="1">
    <citation type="submission" date="2019-01" db="EMBL/GenBank/DDBJ databases">
        <authorList>
            <person name="Chen W.-M."/>
        </authorList>
    </citation>
    <scope>NUCLEOTIDE SEQUENCE [LARGE SCALE GENOMIC DNA]</scope>
    <source>
        <strain evidence="3 4">CCP-6</strain>
    </source>
</reference>
<feature type="region of interest" description="Disordered" evidence="2">
    <location>
        <begin position="124"/>
        <end position="144"/>
    </location>
</feature>
<dbReference type="GO" id="GO:0004497">
    <property type="term" value="F:monooxygenase activity"/>
    <property type="evidence" value="ECO:0007669"/>
    <property type="project" value="TreeGrafter"/>
</dbReference>
<dbReference type="PANTHER" id="PTHR43539:SF68">
    <property type="entry name" value="FLAVIN-BINDING MONOOXYGENASE-LIKE PROTEIN (AFU_ORTHOLOGUE AFUA_4G09220)"/>
    <property type="match status" value="1"/>
</dbReference>
<proteinExistence type="predicted"/>